<dbReference type="HOGENOM" id="CLU_2877438_0_0_0"/>
<dbReference type="KEGG" id="mox:DAMO_2176"/>
<dbReference type="STRING" id="671143.DAMO_2176"/>
<sequence length="63" mass="6677">MAIAISLDDRHQLCGGFQQPSDGGYIVADRLEIDLDPGTMGQGNSTGCPTTPLNNTHSFLLCL</sequence>
<protein>
    <submittedName>
        <fullName evidence="1">Uncharacterized protein</fullName>
    </submittedName>
</protein>
<evidence type="ECO:0000313" key="1">
    <source>
        <dbReference type="EMBL" id="CBE69226.1"/>
    </source>
</evidence>
<reference evidence="1 2" key="1">
    <citation type="journal article" date="2010" name="Nature">
        <title>Nitrite-driven anaerobic methane oxidation by oxygenic bacteria.</title>
        <authorList>
            <person name="Ettwig K.F."/>
            <person name="Butler M.K."/>
            <person name="Le Paslier D."/>
            <person name="Pelletier E."/>
            <person name="Mangenot S."/>
            <person name="Kuypers M.M.M."/>
            <person name="Schreiber F."/>
            <person name="Dutilh B.E."/>
            <person name="Zedelius J."/>
            <person name="de Beer D."/>
            <person name="Gloerich J."/>
            <person name="Wessels H.J.C.T."/>
            <person name="van Allen T."/>
            <person name="Luesken F."/>
            <person name="Wu M."/>
            <person name="van de Pas-Schoonen K.T."/>
            <person name="Op den Camp H.J.M."/>
            <person name="Janssen-Megens E.M."/>
            <person name="Francoijs K-J."/>
            <person name="Stunnenberg H."/>
            <person name="Weissenbach J."/>
            <person name="Jetten M.S.M."/>
            <person name="Strous M."/>
        </authorList>
    </citation>
    <scope>NUCLEOTIDE SEQUENCE [LARGE SCALE GENOMIC DNA]</scope>
</reference>
<dbReference type="Proteomes" id="UP000006898">
    <property type="component" value="Chromosome"/>
</dbReference>
<gene>
    <name evidence="1" type="ORF">DAMO_2176</name>
</gene>
<evidence type="ECO:0000313" key="2">
    <source>
        <dbReference type="Proteomes" id="UP000006898"/>
    </source>
</evidence>
<name>D5MHJ4_METO1</name>
<dbReference type="EMBL" id="FP565575">
    <property type="protein sequence ID" value="CBE69226.1"/>
    <property type="molecule type" value="Genomic_DNA"/>
</dbReference>
<accession>D5MHJ4</accession>
<proteinExistence type="predicted"/>
<organism evidence="1 2">
    <name type="scientific">Methylomirabilis oxygeniifera</name>
    <dbReference type="NCBI Taxonomy" id="671143"/>
    <lineage>
        <taxon>Bacteria</taxon>
        <taxon>Candidatus Methylomirabilota</taxon>
        <taxon>Candidatus Methylomirabilia</taxon>
        <taxon>Candidatus Methylomirabilales</taxon>
        <taxon>Candidatus Methylomirabilaceae</taxon>
        <taxon>Candidatus Methylomirabilis</taxon>
    </lineage>
</organism>
<dbReference type="AlphaFoldDB" id="D5MHJ4"/>